<evidence type="ECO:0000256" key="2">
    <source>
        <dbReference type="ARBA" id="ARBA00022478"/>
    </source>
</evidence>
<evidence type="ECO:0000256" key="11">
    <source>
        <dbReference type="ARBA" id="ARBA00023125"/>
    </source>
</evidence>
<evidence type="ECO:0000256" key="12">
    <source>
        <dbReference type="ARBA" id="ARBA00023163"/>
    </source>
</evidence>
<evidence type="ECO:0000256" key="10">
    <source>
        <dbReference type="ARBA" id="ARBA00022842"/>
    </source>
</evidence>
<organism evidence="14">
    <name type="scientific">hydrothermal vent metagenome</name>
    <dbReference type="NCBI Taxonomy" id="652676"/>
    <lineage>
        <taxon>unclassified sequences</taxon>
        <taxon>metagenomes</taxon>
        <taxon>ecological metagenomes</taxon>
    </lineage>
</organism>
<accession>A0A1W1BQI4</accession>
<dbReference type="FunFam" id="3.90.580.10:FF:000001">
    <property type="entry name" value="DNA primase"/>
    <property type="match status" value="1"/>
</dbReference>
<dbReference type="InterPro" id="IPR002694">
    <property type="entry name" value="Znf_CHC2"/>
</dbReference>
<dbReference type="SUPFAM" id="SSF56731">
    <property type="entry name" value="DNA primase core"/>
    <property type="match status" value="1"/>
</dbReference>
<evidence type="ECO:0000256" key="8">
    <source>
        <dbReference type="ARBA" id="ARBA00022771"/>
    </source>
</evidence>
<protein>
    <submittedName>
        <fullName evidence="14">DNA primase</fullName>
        <ecNumber evidence="14">2.7.7.-</ecNumber>
    </submittedName>
</protein>
<dbReference type="GO" id="GO:1990077">
    <property type="term" value="C:primosome complex"/>
    <property type="evidence" value="ECO:0007669"/>
    <property type="project" value="UniProtKB-KW"/>
</dbReference>
<dbReference type="Pfam" id="PF01807">
    <property type="entry name" value="Zn_ribbon_DnaG"/>
    <property type="match status" value="1"/>
</dbReference>
<dbReference type="InterPro" id="IPR031988">
    <property type="entry name" value="DnaG_HBD"/>
</dbReference>
<dbReference type="InterPro" id="IPR037068">
    <property type="entry name" value="DNA_primase_core_N_sf"/>
</dbReference>
<dbReference type="InterPro" id="IPR034151">
    <property type="entry name" value="TOPRIM_DnaG_bac"/>
</dbReference>
<dbReference type="Pfam" id="PF16730">
    <property type="entry name" value="DnaGprimase_HBD"/>
    <property type="match status" value="1"/>
</dbReference>
<dbReference type="HAMAP" id="MF_00974">
    <property type="entry name" value="DNA_primase_DnaG"/>
    <property type="match status" value="1"/>
</dbReference>
<dbReference type="InterPro" id="IPR050219">
    <property type="entry name" value="DnaG_primase"/>
</dbReference>
<dbReference type="GO" id="GO:0008270">
    <property type="term" value="F:zinc ion binding"/>
    <property type="evidence" value="ECO:0007669"/>
    <property type="project" value="UniProtKB-KW"/>
</dbReference>
<keyword evidence="5 14" id="KW-0548">Nucleotidyltransferase</keyword>
<evidence type="ECO:0000259" key="13">
    <source>
        <dbReference type="PROSITE" id="PS50880"/>
    </source>
</evidence>
<evidence type="ECO:0000256" key="3">
    <source>
        <dbReference type="ARBA" id="ARBA00022515"/>
    </source>
</evidence>
<dbReference type="SMART" id="SM00400">
    <property type="entry name" value="ZnF_CHCC"/>
    <property type="match status" value="1"/>
</dbReference>
<proteinExistence type="inferred from homology"/>
<dbReference type="Pfam" id="PF13155">
    <property type="entry name" value="Toprim_2"/>
    <property type="match status" value="1"/>
</dbReference>
<dbReference type="Gene3D" id="3.40.1360.10">
    <property type="match status" value="1"/>
</dbReference>
<keyword evidence="4 14" id="KW-0808">Transferase</keyword>
<dbReference type="SMART" id="SM00493">
    <property type="entry name" value="TOPRIM"/>
    <property type="match status" value="1"/>
</dbReference>
<keyword evidence="8" id="KW-0863">Zinc-finger</keyword>
<keyword evidence="3" id="KW-0639">Primosome</keyword>
<reference evidence="14" key="1">
    <citation type="submission" date="2016-10" db="EMBL/GenBank/DDBJ databases">
        <authorList>
            <person name="de Groot N.N."/>
        </authorList>
    </citation>
    <scope>NUCLEOTIDE SEQUENCE</scope>
</reference>
<dbReference type="InterPro" id="IPR013264">
    <property type="entry name" value="DNAG_N"/>
</dbReference>
<dbReference type="PROSITE" id="PS50880">
    <property type="entry name" value="TOPRIM"/>
    <property type="match status" value="1"/>
</dbReference>
<keyword evidence="9" id="KW-0862">Zinc</keyword>
<feature type="domain" description="Toprim" evidence="13">
    <location>
        <begin position="255"/>
        <end position="336"/>
    </location>
</feature>
<evidence type="ECO:0000256" key="5">
    <source>
        <dbReference type="ARBA" id="ARBA00022695"/>
    </source>
</evidence>
<dbReference type="Pfam" id="PF08275">
    <property type="entry name" value="DNAG_N"/>
    <property type="match status" value="1"/>
</dbReference>
<dbReference type="GO" id="GO:0006269">
    <property type="term" value="P:DNA replication, synthesis of primer"/>
    <property type="evidence" value="ECO:0007669"/>
    <property type="project" value="UniProtKB-KW"/>
</dbReference>
<keyword evidence="2" id="KW-0240">DNA-directed RNA polymerase</keyword>
<dbReference type="PANTHER" id="PTHR30313">
    <property type="entry name" value="DNA PRIMASE"/>
    <property type="match status" value="1"/>
</dbReference>
<evidence type="ECO:0000313" key="14">
    <source>
        <dbReference type="EMBL" id="SFV55809.1"/>
    </source>
</evidence>
<evidence type="ECO:0000256" key="4">
    <source>
        <dbReference type="ARBA" id="ARBA00022679"/>
    </source>
</evidence>
<gene>
    <name evidence="14" type="ORF">MNB_SV-8-1019</name>
</gene>
<keyword evidence="6" id="KW-0235">DNA replication</keyword>
<keyword evidence="11" id="KW-0238">DNA-binding</keyword>
<dbReference type="GO" id="GO:0005737">
    <property type="term" value="C:cytoplasm"/>
    <property type="evidence" value="ECO:0007669"/>
    <property type="project" value="TreeGrafter"/>
</dbReference>
<name>A0A1W1BQI4_9ZZZZ</name>
<evidence type="ECO:0000256" key="7">
    <source>
        <dbReference type="ARBA" id="ARBA00022723"/>
    </source>
</evidence>
<keyword evidence="12" id="KW-0804">Transcription</keyword>
<dbReference type="GO" id="GO:0003899">
    <property type="term" value="F:DNA-directed RNA polymerase activity"/>
    <property type="evidence" value="ECO:0007669"/>
    <property type="project" value="InterPro"/>
</dbReference>
<dbReference type="InterPro" id="IPR006295">
    <property type="entry name" value="DNA_primase_DnaG"/>
</dbReference>
<dbReference type="Gene3D" id="3.90.980.10">
    <property type="entry name" value="DNA primase, catalytic core, N-terminal domain"/>
    <property type="match status" value="1"/>
</dbReference>
<dbReference type="Gene3D" id="1.10.860.10">
    <property type="entry name" value="DNAb Helicase, Chain A"/>
    <property type="match status" value="1"/>
</dbReference>
<dbReference type="GO" id="GO:0000428">
    <property type="term" value="C:DNA-directed RNA polymerase complex"/>
    <property type="evidence" value="ECO:0007669"/>
    <property type="project" value="UniProtKB-KW"/>
</dbReference>
<evidence type="ECO:0000256" key="9">
    <source>
        <dbReference type="ARBA" id="ARBA00022833"/>
    </source>
</evidence>
<dbReference type="InterPro" id="IPR030846">
    <property type="entry name" value="DnaG_bac"/>
</dbReference>
<dbReference type="Gene3D" id="3.90.580.10">
    <property type="entry name" value="Zinc finger, CHC2-type domain"/>
    <property type="match status" value="1"/>
</dbReference>
<dbReference type="EC" id="2.7.7.-" evidence="14"/>
<comment type="cofactor">
    <cofactor evidence="1">
        <name>Zn(2+)</name>
        <dbReference type="ChEBI" id="CHEBI:29105"/>
    </cofactor>
</comment>
<dbReference type="AlphaFoldDB" id="A0A1W1BQI4"/>
<dbReference type="NCBIfam" id="TIGR01391">
    <property type="entry name" value="dnaG"/>
    <property type="match status" value="1"/>
</dbReference>
<dbReference type="PANTHER" id="PTHR30313:SF2">
    <property type="entry name" value="DNA PRIMASE"/>
    <property type="match status" value="1"/>
</dbReference>
<dbReference type="EMBL" id="FPHD01000032">
    <property type="protein sequence ID" value="SFV55809.1"/>
    <property type="molecule type" value="Genomic_DNA"/>
</dbReference>
<dbReference type="InterPro" id="IPR006171">
    <property type="entry name" value="TOPRIM_dom"/>
</dbReference>
<dbReference type="CDD" id="cd03364">
    <property type="entry name" value="TOPRIM_DnaG_primases"/>
    <property type="match status" value="1"/>
</dbReference>
<dbReference type="SUPFAM" id="SSF57783">
    <property type="entry name" value="Zinc beta-ribbon"/>
    <property type="match status" value="1"/>
</dbReference>
<evidence type="ECO:0000256" key="6">
    <source>
        <dbReference type="ARBA" id="ARBA00022705"/>
    </source>
</evidence>
<dbReference type="InterPro" id="IPR036977">
    <property type="entry name" value="DNA_primase_Znf_CHC2"/>
</dbReference>
<dbReference type="GO" id="GO:0003677">
    <property type="term" value="F:DNA binding"/>
    <property type="evidence" value="ECO:0007669"/>
    <property type="project" value="UniProtKB-KW"/>
</dbReference>
<keyword evidence="7" id="KW-0479">Metal-binding</keyword>
<keyword evidence="10" id="KW-0460">Magnesium</keyword>
<sequence>MEPLEKVHRMIDNASIESLKNSIDIVDVIGNFVELRKAGANYKANCPFHGEKTPSFVVSPSKQIYHCFGCGVGGDSIKFVMEMEKLTYPEAIEKLASMFNFSLNYTKGSSDYSDAKRVLESIQTWYVKNLENNTTAKQYLLDRGIAQSSIQRFGIGYVPDGNSVMNFLNATLLPLPKAVEAGVLAQGEGGRYYARLVERITFPIYSTSGAAVGFGGRTITNHPAKYINSPQTKLFNKSRLLYGYDLAKESIYKNRKLIVCEGYLDVVMFHQAGFTEAVASMGTALTSEHLPLLRKGDPKIILAYDGDKAGVAAALKAAQMLSTANFDGGVVLFPDGQDPADLIAKGQSEAVAKLLREAKPLIPFVLEKTIYAYDLNDPRAKEAAFGAAKQFLESLSQIIKDSYIPMAATLLGVAPALFGKQTDFSRAKENFSQKKDDTELLGIIKTLIESPNLVDTVLDTVDIGIFGAYREYFDLLLKAEMDHPLLMGVQINEEIHTLDEEKLLYALRKILIRHYKQKLKILPRDTSLSSDKKMFLIRKLRTDIIPRLERGELVTYETE</sequence>
<evidence type="ECO:0000256" key="1">
    <source>
        <dbReference type="ARBA" id="ARBA00001947"/>
    </source>
</evidence>
<dbReference type="InterPro" id="IPR016136">
    <property type="entry name" value="DNA_helicase_N/primase_C"/>
</dbReference>